<evidence type="ECO:0000313" key="7">
    <source>
        <dbReference type="EMBL" id="TDP71122.1"/>
    </source>
</evidence>
<dbReference type="SUPFAM" id="SSF48113">
    <property type="entry name" value="Heme-dependent peroxidases"/>
    <property type="match status" value="1"/>
</dbReference>
<gene>
    <name evidence="7" type="ORF">DES47_103100</name>
</gene>
<dbReference type="AlphaFoldDB" id="A0A4R6QML7"/>
<dbReference type="InterPro" id="IPR037120">
    <property type="entry name" value="Haem_peroxidase_sf_animal"/>
</dbReference>
<name>A0A4R6QML7_9BURK</name>
<evidence type="ECO:0000313" key="8">
    <source>
        <dbReference type="Proteomes" id="UP000295361"/>
    </source>
</evidence>
<dbReference type="EMBL" id="SNXS01000003">
    <property type="protein sequence ID" value="TDP71122.1"/>
    <property type="molecule type" value="Genomic_DNA"/>
</dbReference>
<accession>A0A4R6QML7</accession>
<dbReference type="GO" id="GO:0006979">
    <property type="term" value="P:response to oxidative stress"/>
    <property type="evidence" value="ECO:0007669"/>
    <property type="project" value="InterPro"/>
</dbReference>
<feature type="signal peptide" evidence="6">
    <location>
        <begin position="1"/>
        <end position="26"/>
    </location>
</feature>
<protein>
    <submittedName>
        <fullName evidence="7">Heme peroxidase</fullName>
    </submittedName>
</protein>
<dbReference type="InterPro" id="IPR010255">
    <property type="entry name" value="Haem_peroxidase_sf"/>
</dbReference>
<keyword evidence="5" id="KW-0408">Iron</keyword>
<keyword evidence="4" id="KW-0560">Oxidoreductase</keyword>
<dbReference type="InParanoid" id="A0A4R6QML7"/>
<keyword evidence="2" id="KW-0611">Plant defense</keyword>
<evidence type="ECO:0000256" key="2">
    <source>
        <dbReference type="ARBA" id="ARBA00022821"/>
    </source>
</evidence>
<dbReference type="RefSeq" id="WP_133700922.1">
    <property type="nucleotide sequence ID" value="NZ_SNXS01000003.1"/>
</dbReference>
<dbReference type="PANTHER" id="PTHR11903">
    <property type="entry name" value="PROSTAGLANDIN G/H SYNTHASE"/>
    <property type="match status" value="1"/>
</dbReference>
<keyword evidence="8" id="KW-1185">Reference proteome</keyword>
<dbReference type="OrthoDB" id="9765610at2"/>
<dbReference type="InterPro" id="IPR050783">
    <property type="entry name" value="Oxylipin_biosynth_metab"/>
</dbReference>
<evidence type="ECO:0000256" key="6">
    <source>
        <dbReference type="SAM" id="SignalP"/>
    </source>
</evidence>
<evidence type="ECO:0000256" key="4">
    <source>
        <dbReference type="ARBA" id="ARBA00023002"/>
    </source>
</evidence>
<dbReference type="Pfam" id="PF03098">
    <property type="entry name" value="An_peroxidase"/>
    <property type="match status" value="3"/>
</dbReference>
<sequence length="959" mass="105605">MNRIPARIWTCLLCISVALLGGCASSDGGKSDFASCVDMVAGGFRPVAAERDQRFQGKVGEDVARCRGGDKPLAFRSTPYVDWANYWAAGDTSTLAPGTTSVGLHLSRNGRGIDGALMDLEYQRIELVKFNLFDNAGSYADYVLGRDGVAGPALKVWPVMRLPATSPDYAAVGGAGEQLCQGELIRGRTVSGICNDLRNPLMGSSGTPFARNVPFEATFPDLGRNQLALNRHGDRLGLLKPDPQVISRKLFTRAQTAPDKCREGQGLPGDDADAQCDYQKAPFFNVLAAFWIQFMTHDWFTHLDEGHNAAAQMPVGCAIDSQGQPLSAAEIARLGCRPDDRIDRTLVAQDGEPATVMTNSGPQLTRAYKTMANNNTAWWDASQLYGYDARSRQRVKRDPRDAARLLLAPGSRAGAGEQQGYLPAFAPGDPIAPQWAGQEATAFPDNWTIGMSFYHNLFAREHNSFVNAFRAQAALTPRADSGLRNPAQPTQPIAYADVAPDELFEAARLVVAAMIAKIHTIEWTPQLLYDEPLYLGMNSNWNGLFADAKLVSAALERIVVNNFGTSDDAKKATQWYSVFASGPGIFGLGNRIAPDNAEMARTAPNPGDMWSLANPQHVNGGINHFGSPFNFPEEFVSVYRLHALVPDLIEYREWDANPNRVRAKVPVVSTFRGKATQAMQGKGVANWALSMGRQRLGLLTLNNLPQFLQNLDLPRLQSATNKIDVAALDLIRDRERGVPRFNEFRRQYGLRQLTRFDDFIDQRLAAGSPARQQQERSVALLRDVYGQHRCDASKIITTAQRNADGSAINDCLGHPDGSLVDNIEDVDNVVGWLSEYTRPHGFAISETQFQVFILNASRRLFSDRFFTSSFRPEFYTSLGVRWVTDNGPTGPQIEKVKSNGHEVPVSPLKRVLLRAMPELQAELEPVINAFDPWARDRGAYYSLEWKPRPGAEADPAFKP</sequence>
<dbReference type="PROSITE" id="PS51257">
    <property type="entry name" value="PROKAR_LIPOPROTEIN"/>
    <property type="match status" value="1"/>
</dbReference>
<dbReference type="InterPro" id="IPR019791">
    <property type="entry name" value="Haem_peroxidase_animal"/>
</dbReference>
<feature type="chain" id="PRO_5020323206" evidence="6">
    <location>
        <begin position="27"/>
        <end position="959"/>
    </location>
</feature>
<reference evidence="7 8" key="1">
    <citation type="submission" date="2019-03" db="EMBL/GenBank/DDBJ databases">
        <title>Genomic Encyclopedia of Type Strains, Phase IV (KMG-IV): sequencing the most valuable type-strain genomes for metagenomic binning, comparative biology and taxonomic classification.</title>
        <authorList>
            <person name="Goeker M."/>
        </authorList>
    </citation>
    <scope>NUCLEOTIDE SEQUENCE [LARGE SCALE GENOMIC DNA]</scope>
    <source>
        <strain evidence="7 8">DSM 16998</strain>
    </source>
</reference>
<keyword evidence="7" id="KW-0575">Peroxidase</keyword>
<dbReference type="PROSITE" id="PS50292">
    <property type="entry name" value="PEROXIDASE_3"/>
    <property type="match status" value="1"/>
</dbReference>
<evidence type="ECO:0000256" key="1">
    <source>
        <dbReference type="ARBA" id="ARBA00022723"/>
    </source>
</evidence>
<dbReference type="GO" id="GO:0016702">
    <property type="term" value="F:oxidoreductase activity, acting on single donors with incorporation of molecular oxygen, incorporation of two atoms of oxygen"/>
    <property type="evidence" value="ECO:0007669"/>
    <property type="project" value="TreeGrafter"/>
</dbReference>
<dbReference type="GO" id="GO:0006952">
    <property type="term" value="P:defense response"/>
    <property type="evidence" value="ECO:0007669"/>
    <property type="project" value="UniProtKB-KW"/>
</dbReference>
<dbReference type="GO" id="GO:0006631">
    <property type="term" value="P:fatty acid metabolic process"/>
    <property type="evidence" value="ECO:0007669"/>
    <property type="project" value="UniProtKB-ARBA"/>
</dbReference>
<dbReference type="GO" id="GO:0046872">
    <property type="term" value="F:metal ion binding"/>
    <property type="evidence" value="ECO:0007669"/>
    <property type="project" value="UniProtKB-KW"/>
</dbReference>
<dbReference type="PANTHER" id="PTHR11903:SF11">
    <property type="entry name" value="ALPHA-DIOXYGENASE 1"/>
    <property type="match status" value="1"/>
</dbReference>
<keyword evidence="1" id="KW-0479">Metal-binding</keyword>
<dbReference type="GO" id="GO:0004601">
    <property type="term" value="F:peroxidase activity"/>
    <property type="evidence" value="ECO:0007669"/>
    <property type="project" value="UniProtKB-KW"/>
</dbReference>
<dbReference type="Gene3D" id="1.10.640.10">
    <property type="entry name" value="Haem peroxidase domain superfamily, animal type"/>
    <property type="match status" value="1"/>
</dbReference>
<comment type="caution">
    <text evidence="7">The sequence shown here is derived from an EMBL/GenBank/DDBJ whole genome shotgun (WGS) entry which is preliminary data.</text>
</comment>
<dbReference type="GO" id="GO:0020037">
    <property type="term" value="F:heme binding"/>
    <property type="evidence" value="ECO:0007669"/>
    <property type="project" value="InterPro"/>
</dbReference>
<proteinExistence type="predicted"/>
<keyword evidence="3" id="KW-0223">Dioxygenase</keyword>
<evidence type="ECO:0000256" key="3">
    <source>
        <dbReference type="ARBA" id="ARBA00022964"/>
    </source>
</evidence>
<dbReference type="Proteomes" id="UP000295361">
    <property type="component" value="Unassembled WGS sequence"/>
</dbReference>
<organism evidence="7 8">
    <name type="scientific">Roseateles toxinivorans</name>
    <dbReference type="NCBI Taxonomy" id="270368"/>
    <lineage>
        <taxon>Bacteria</taxon>
        <taxon>Pseudomonadati</taxon>
        <taxon>Pseudomonadota</taxon>
        <taxon>Betaproteobacteria</taxon>
        <taxon>Burkholderiales</taxon>
        <taxon>Sphaerotilaceae</taxon>
        <taxon>Roseateles</taxon>
    </lineage>
</organism>
<evidence type="ECO:0000256" key="5">
    <source>
        <dbReference type="ARBA" id="ARBA00023004"/>
    </source>
</evidence>
<keyword evidence="6" id="KW-0732">Signal</keyword>